<protein>
    <submittedName>
        <fullName evidence="1">DUF2442 domain-containing protein</fullName>
    </submittedName>
</protein>
<evidence type="ECO:0000313" key="1">
    <source>
        <dbReference type="EMBL" id="MFC5271817.1"/>
    </source>
</evidence>
<dbReference type="Proteomes" id="UP001596161">
    <property type="component" value="Unassembled WGS sequence"/>
</dbReference>
<dbReference type="RefSeq" id="WP_378018176.1">
    <property type="nucleotide sequence ID" value="NZ_JBHSKT010000009.1"/>
</dbReference>
<dbReference type="InterPro" id="IPR018841">
    <property type="entry name" value="DUF2442"/>
</dbReference>
<evidence type="ECO:0000313" key="2">
    <source>
        <dbReference type="Proteomes" id="UP001596161"/>
    </source>
</evidence>
<comment type="caution">
    <text evidence="1">The sequence shown here is derived from an EMBL/GenBank/DDBJ whole genome shotgun (WGS) entry which is preliminary data.</text>
</comment>
<proteinExistence type="predicted"/>
<reference evidence="2" key="1">
    <citation type="journal article" date="2019" name="Int. J. Syst. Evol. Microbiol.">
        <title>The Global Catalogue of Microorganisms (GCM) 10K type strain sequencing project: providing services to taxonomists for standard genome sequencing and annotation.</title>
        <authorList>
            <consortium name="The Broad Institute Genomics Platform"/>
            <consortium name="The Broad Institute Genome Sequencing Center for Infectious Disease"/>
            <person name="Wu L."/>
            <person name="Ma J."/>
        </authorList>
    </citation>
    <scope>NUCLEOTIDE SEQUENCE [LARGE SCALE GENOMIC DNA]</scope>
    <source>
        <strain evidence="2">KACC 12602</strain>
    </source>
</reference>
<dbReference type="SUPFAM" id="SSF143880">
    <property type="entry name" value="NE0471 N-terminal domain-like"/>
    <property type="match status" value="1"/>
</dbReference>
<dbReference type="Gene3D" id="3.30.2020.10">
    <property type="entry name" value="NE0471-like N-terminal domain"/>
    <property type="match status" value="1"/>
</dbReference>
<organism evidence="1 2">
    <name type="scientific">Adhaeribacter terreus</name>
    <dbReference type="NCBI Taxonomy" id="529703"/>
    <lineage>
        <taxon>Bacteria</taxon>
        <taxon>Pseudomonadati</taxon>
        <taxon>Bacteroidota</taxon>
        <taxon>Cytophagia</taxon>
        <taxon>Cytophagales</taxon>
        <taxon>Hymenobacteraceae</taxon>
        <taxon>Adhaeribacter</taxon>
    </lineage>
</organism>
<name>A0ABW0EBR6_9BACT</name>
<accession>A0ABW0EBR6</accession>
<sequence length="82" mass="9549">MNEIIEFEVLSTYHIWLKFQDGYEKVVNIRPYIGKGFTQELLETENFSKVNIEPGGGLAWYNGYDICPNFLREMPAEKKDVA</sequence>
<dbReference type="InterPro" id="IPR036782">
    <property type="entry name" value="NE0471-like_N"/>
</dbReference>
<gene>
    <name evidence="1" type="ORF">ACFPIB_14460</name>
</gene>
<dbReference type="Pfam" id="PF10387">
    <property type="entry name" value="DUF2442"/>
    <property type="match status" value="1"/>
</dbReference>
<dbReference type="EMBL" id="JBHSKT010000009">
    <property type="protein sequence ID" value="MFC5271817.1"/>
    <property type="molecule type" value="Genomic_DNA"/>
</dbReference>
<keyword evidence="2" id="KW-1185">Reference proteome</keyword>